<evidence type="ECO:0000313" key="1">
    <source>
        <dbReference type="EMBL" id="MEQ2165646.1"/>
    </source>
</evidence>
<proteinExistence type="predicted"/>
<protein>
    <submittedName>
        <fullName evidence="1">Uncharacterized protein</fullName>
    </submittedName>
</protein>
<name>A0ABV0N2S9_9TELE</name>
<organism evidence="1 2">
    <name type="scientific">Goodea atripinnis</name>
    <dbReference type="NCBI Taxonomy" id="208336"/>
    <lineage>
        <taxon>Eukaryota</taxon>
        <taxon>Metazoa</taxon>
        <taxon>Chordata</taxon>
        <taxon>Craniata</taxon>
        <taxon>Vertebrata</taxon>
        <taxon>Euteleostomi</taxon>
        <taxon>Actinopterygii</taxon>
        <taxon>Neopterygii</taxon>
        <taxon>Teleostei</taxon>
        <taxon>Neoteleostei</taxon>
        <taxon>Acanthomorphata</taxon>
        <taxon>Ovalentaria</taxon>
        <taxon>Atherinomorphae</taxon>
        <taxon>Cyprinodontiformes</taxon>
        <taxon>Goodeidae</taxon>
        <taxon>Goodea</taxon>
    </lineage>
</organism>
<evidence type="ECO:0000313" key="2">
    <source>
        <dbReference type="Proteomes" id="UP001476798"/>
    </source>
</evidence>
<dbReference type="EMBL" id="JAHRIO010021691">
    <property type="protein sequence ID" value="MEQ2165646.1"/>
    <property type="molecule type" value="Genomic_DNA"/>
</dbReference>
<sequence length="65" mass="7128">SGGECKAWAADKFLSVSLSSNPSLVFTEISRSFDICLPHKSAAHLGCEARYESLRELTQDDPILE</sequence>
<comment type="caution">
    <text evidence="1">The sequence shown here is derived from an EMBL/GenBank/DDBJ whole genome shotgun (WGS) entry which is preliminary data.</text>
</comment>
<dbReference type="Proteomes" id="UP001476798">
    <property type="component" value="Unassembled WGS sequence"/>
</dbReference>
<feature type="non-terminal residue" evidence="1">
    <location>
        <position position="1"/>
    </location>
</feature>
<gene>
    <name evidence="1" type="ORF">GOODEAATRI_019274</name>
</gene>
<keyword evidence="2" id="KW-1185">Reference proteome</keyword>
<accession>A0ABV0N2S9</accession>
<reference evidence="1 2" key="1">
    <citation type="submission" date="2021-06" db="EMBL/GenBank/DDBJ databases">
        <authorList>
            <person name="Palmer J.M."/>
        </authorList>
    </citation>
    <scope>NUCLEOTIDE SEQUENCE [LARGE SCALE GENOMIC DNA]</scope>
    <source>
        <strain evidence="1 2">GA_2019</strain>
        <tissue evidence="1">Muscle</tissue>
    </source>
</reference>